<dbReference type="Pfam" id="PF02037">
    <property type="entry name" value="SAP"/>
    <property type="match status" value="1"/>
</dbReference>
<geneLocation type="plasmid" evidence="2 3">
    <name>unnamed2</name>
</geneLocation>
<reference evidence="2 3" key="1">
    <citation type="submission" date="2018-08" db="EMBL/GenBank/DDBJ databases">
        <title>Draft genome sequence of Pseudoalteromonas donghaensis HJ51.</title>
        <authorList>
            <person name="Oh J."/>
            <person name="Roh D."/>
        </authorList>
    </citation>
    <scope>NUCLEOTIDE SEQUENCE [LARGE SCALE GENOMIC DNA]</scope>
    <source>
        <strain evidence="2 3">HJ51</strain>
        <plasmid evidence="2 3">unnamed2</plasmid>
    </source>
</reference>
<evidence type="ECO:0000313" key="3">
    <source>
        <dbReference type="Proteomes" id="UP000264605"/>
    </source>
</evidence>
<dbReference type="InterPro" id="IPR024432">
    <property type="entry name" value="Put_RecE_PDDEXK-like_dom"/>
</dbReference>
<dbReference type="PROSITE" id="PS50800">
    <property type="entry name" value="SAP"/>
    <property type="match status" value="1"/>
</dbReference>
<evidence type="ECO:0000259" key="1">
    <source>
        <dbReference type="PROSITE" id="PS50800"/>
    </source>
</evidence>
<sequence>MASANLKVQETEKPTEWFNTILPAYDDLGNPNFLDSNGDLVEGIYSGVPNSVYHKLDAHSSSLIKELAKNTPAHVFRQYFSNEERKRTAAQRNTLDTGTYGHELILEPIGFYDRYFRVPLAIEYPTALHTSAELKDALKAAGQKVSGTKSELVKRLLDAKPNTLIFDDLIAKSIIKGAGVKAYNEAVKMVENNKCSSLLAAFNDGALSHITHKTPIDGLVWDDAHRILDTFKSHARAKRLISNGFAELTVIARDPDSGLMLKVKFDYINKHAIASDVKSTRSANPNKFRFQCRDLRYDVQESFYKYVANLAGIPVKLFAFIGVEYLEADICEVFEMKRTRQMIAHNDMKKAIATLKECLDSENWYGYTKNDEVVVIDW</sequence>
<feature type="domain" description="SAP" evidence="1">
    <location>
        <begin position="126"/>
        <end position="160"/>
    </location>
</feature>
<keyword evidence="2" id="KW-0614">Plasmid</keyword>
<dbReference type="EMBL" id="CP032092">
    <property type="protein sequence ID" value="AXV67770.1"/>
    <property type="molecule type" value="Genomic_DNA"/>
</dbReference>
<dbReference type="AlphaFoldDB" id="A0AAD0S3Y9"/>
<gene>
    <name evidence="2" type="ORF">D0907_20805</name>
</gene>
<accession>A0AAD0S3Y9</accession>
<dbReference type="Proteomes" id="UP000264605">
    <property type="component" value="Plasmid unnamed2"/>
</dbReference>
<dbReference type="RefSeq" id="WP_118845635.1">
    <property type="nucleotide sequence ID" value="NZ_CP032092.1"/>
</dbReference>
<dbReference type="InterPro" id="IPR011604">
    <property type="entry name" value="PDDEXK-like_dom_sf"/>
</dbReference>
<dbReference type="InterPro" id="IPR003034">
    <property type="entry name" value="SAP_dom"/>
</dbReference>
<organism evidence="2 3">
    <name type="scientific">Pseudoalteromonas lipolytica</name>
    <dbReference type="NCBI Taxonomy" id="570156"/>
    <lineage>
        <taxon>Bacteria</taxon>
        <taxon>Pseudomonadati</taxon>
        <taxon>Pseudomonadota</taxon>
        <taxon>Gammaproteobacteria</taxon>
        <taxon>Alteromonadales</taxon>
        <taxon>Pseudoalteromonadaceae</taxon>
        <taxon>Pseudoalteromonas</taxon>
    </lineage>
</organism>
<dbReference type="KEGG" id="pdj:D0907_20805"/>
<evidence type="ECO:0000313" key="2">
    <source>
        <dbReference type="EMBL" id="AXV67770.1"/>
    </source>
</evidence>
<name>A0AAD0S3Y9_9GAMM</name>
<dbReference type="GeneID" id="99507917"/>
<protein>
    <recommendedName>
        <fullName evidence="1">SAP domain-containing protein</fullName>
    </recommendedName>
</protein>
<dbReference type="Gene3D" id="3.90.320.10">
    <property type="match status" value="2"/>
</dbReference>
<dbReference type="Pfam" id="PF12684">
    <property type="entry name" value="DUF3799"/>
    <property type="match status" value="1"/>
</dbReference>
<proteinExistence type="predicted"/>